<evidence type="ECO:0000313" key="2">
    <source>
        <dbReference type="Proteomes" id="UP001210720"/>
    </source>
</evidence>
<comment type="caution">
    <text evidence="1">The sequence shown here is derived from an EMBL/GenBank/DDBJ whole genome shotgun (WGS) entry which is preliminary data.</text>
</comment>
<accession>A0ABT4XPB9</accession>
<protein>
    <submittedName>
        <fullName evidence="1">Uncharacterized protein</fullName>
    </submittedName>
</protein>
<reference evidence="1 2" key="1">
    <citation type="submission" date="2023-01" db="EMBL/GenBank/DDBJ databases">
        <title>Thalassococcus onchidii sp. nov., isolated from a marine invertebrate from the South China Sea.</title>
        <authorList>
            <person name="Xu S."/>
            <person name="Liu Z."/>
            <person name="Xu Y."/>
        </authorList>
    </citation>
    <scope>NUCLEOTIDE SEQUENCE [LARGE SCALE GENOMIC DNA]</scope>
    <source>
        <strain evidence="1 2">KCTC 32084</strain>
    </source>
</reference>
<evidence type="ECO:0000313" key="1">
    <source>
        <dbReference type="EMBL" id="MDA7423798.1"/>
    </source>
</evidence>
<sequence>MKIDQLIEKARKVRMTEPQKLEQRISFAFGTAKIENDDVTREMVQDAVRKFSEANGNG</sequence>
<gene>
    <name evidence="1" type="ORF">PFY00_03590</name>
</gene>
<proteinExistence type="predicted"/>
<name>A0ABT4XPB9_9RHOB</name>
<keyword evidence="2" id="KW-1185">Reference proteome</keyword>
<dbReference type="RefSeq" id="WP_271431132.1">
    <property type="nucleotide sequence ID" value="NZ_JAQIOY010000001.1"/>
</dbReference>
<dbReference type="Proteomes" id="UP001210720">
    <property type="component" value="Unassembled WGS sequence"/>
</dbReference>
<dbReference type="EMBL" id="JAQIOY010000001">
    <property type="protein sequence ID" value="MDA7423798.1"/>
    <property type="molecule type" value="Genomic_DNA"/>
</dbReference>
<organism evidence="1 2">
    <name type="scientific">Thalassococcus lentus</name>
    <dbReference type="NCBI Taxonomy" id="1210524"/>
    <lineage>
        <taxon>Bacteria</taxon>
        <taxon>Pseudomonadati</taxon>
        <taxon>Pseudomonadota</taxon>
        <taxon>Alphaproteobacteria</taxon>
        <taxon>Rhodobacterales</taxon>
        <taxon>Roseobacteraceae</taxon>
        <taxon>Thalassococcus</taxon>
    </lineage>
</organism>